<dbReference type="EMBL" id="JANJYI010000005">
    <property type="protein sequence ID" value="KAK2647895.1"/>
    <property type="molecule type" value="Genomic_DNA"/>
</dbReference>
<feature type="transmembrane region" description="Helical" evidence="5">
    <location>
        <begin position="105"/>
        <end position="123"/>
    </location>
</feature>
<evidence type="ECO:0000256" key="2">
    <source>
        <dbReference type="ARBA" id="ARBA00022692"/>
    </source>
</evidence>
<sequence length="144" mass="15463">MSLHHICEAPPKSSKNPVVVGALVGRFPNFNQFRIGVAFSIFPISRVSQSVGGVLYSSLHVVLTAFGASLVDKAGRKLLFLISVSGILLGNLLTEISFILKEHHLALDISPTLALVGVMTSFISDISYQRKGNCWKPGDSGELV</sequence>
<evidence type="ECO:0000256" key="4">
    <source>
        <dbReference type="ARBA" id="ARBA00023136"/>
    </source>
</evidence>
<keyword evidence="7" id="KW-1185">Reference proteome</keyword>
<evidence type="ECO:0000313" key="6">
    <source>
        <dbReference type="EMBL" id="KAK2647895.1"/>
    </source>
</evidence>
<comment type="caution">
    <text evidence="6">The sequence shown here is derived from an EMBL/GenBank/DDBJ whole genome shotgun (WGS) entry which is preliminary data.</text>
</comment>
<dbReference type="InterPro" id="IPR036259">
    <property type="entry name" value="MFS_trans_sf"/>
</dbReference>
<feature type="transmembrane region" description="Helical" evidence="5">
    <location>
        <begin position="53"/>
        <end position="71"/>
    </location>
</feature>
<feature type="transmembrane region" description="Helical" evidence="5">
    <location>
        <begin position="78"/>
        <end position="99"/>
    </location>
</feature>
<dbReference type="GO" id="GO:0016020">
    <property type="term" value="C:membrane"/>
    <property type="evidence" value="ECO:0007669"/>
    <property type="project" value="UniProtKB-SubCell"/>
</dbReference>
<dbReference type="Pfam" id="PF00083">
    <property type="entry name" value="Sugar_tr"/>
    <property type="match status" value="1"/>
</dbReference>
<comment type="subcellular location">
    <subcellularLocation>
        <location evidence="1">Membrane</location>
    </subcellularLocation>
</comment>
<protein>
    <recommendedName>
        <fullName evidence="8">Major facilitator superfamily (MFS) profile domain-containing protein</fullName>
    </recommendedName>
</protein>
<proteinExistence type="predicted"/>
<dbReference type="Gene3D" id="1.20.1250.20">
    <property type="entry name" value="MFS general substrate transporter like domains"/>
    <property type="match status" value="1"/>
</dbReference>
<dbReference type="AlphaFoldDB" id="A0AAD9WZH3"/>
<keyword evidence="4 5" id="KW-0472">Membrane</keyword>
<accession>A0AAD9WZH3</accession>
<evidence type="ECO:0000256" key="3">
    <source>
        <dbReference type="ARBA" id="ARBA00022989"/>
    </source>
</evidence>
<reference evidence="6" key="1">
    <citation type="journal article" date="2023" name="Plant J.">
        <title>Genome sequences and population genomics provide insights into the demographic history, inbreeding, and mutation load of two 'living fossil' tree species of Dipteronia.</title>
        <authorList>
            <person name="Feng Y."/>
            <person name="Comes H.P."/>
            <person name="Chen J."/>
            <person name="Zhu S."/>
            <person name="Lu R."/>
            <person name="Zhang X."/>
            <person name="Li P."/>
            <person name="Qiu J."/>
            <person name="Olsen K.M."/>
            <person name="Qiu Y."/>
        </authorList>
    </citation>
    <scope>NUCLEOTIDE SEQUENCE</scope>
    <source>
        <strain evidence="6">KIB01</strain>
    </source>
</reference>
<evidence type="ECO:0000256" key="1">
    <source>
        <dbReference type="ARBA" id="ARBA00004370"/>
    </source>
</evidence>
<dbReference type="GO" id="GO:0022857">
    <property type="term" value="F:transmembrane transporter activity"/>
    <property type="evidence" value="ECO:0007669"/>
    <property type="project" value="InterPro"/>
</dbReference>
<name>A0AAD9WZH3_9ROSI</name>
<evidence type="ECO:0000313" key="7">
    <source>
        <dbReference type="Proteomes" id="UP001280121"/>
    </source>
</evidence>
<organism evidence="6 7">
    <name type="scientific">Dipteronia dyeriana</name>
    <dbReference type="NCBI Taxonomy" id="168575"/>
    <lineage>
        <taxon>Eukaryota</taxon>
        <taxon>Viridiplantae</taxon>
        <taxon>Streptophyta</taxon>
        <taxon>Embryophyta</taxon>
        <taxon>Tracheophyta</taxon>
        <taxon>Spermatophyta</taxon>
        <taxon>Magnoliopsida</taxon>
        <taxon>eudicotyledons</taxon>
        <taxon>Gunneridae</taxon>
        <taxon>Pentapetalae</taxon>
        <taxon>rosids</taxon>
        <taxon>malvids</taxon>
        <taxon>Sapindales</taxon>
        <taxon>Sapindaceae</taxon>
        <taxon>Hippocastanoideae</taxon>
        <taxon>Acereae</taxon>
        <taxon>Dipteronia</taxon>
    </lineage>
</organism>
<dbReference type="InterPro" id="IPR005828">
    <property type="entry name" value="MFS_sugar_transport-like"/>
</dbReference>
<dbReference type="Proteomes" id="UP001280121">
    <property type="component" value="Unassembled WGS sequence"/>
</dbReference>
<gene>
    <name evidence="6" type="ORF">Ddye_015384</name>
</gene>
<evidence type="ECO:0008006" key="8">
    <source>
        <dbReference type="Google" id="ProtNLM"/>
    </source>
</evidence>
<keyword evidence="2 5" id="KW-0812">Transmembrane</keyword>
<keyword evidence="3 5" id="KW-1133">Transmembrane helix</keyword>
<evidence type="ECO:0000256" key="5">
    <source>
        <dbReference type="SAM" id="Phobius"/>
    </source>
</evidence>